<gene>
    <name evidence="1" type="ORF">E3J59_02960</name>
</gene>
<dbReference type="Proteomes" id="UP000320679">
    <property type="component" value="Unassembled WGS sequence"/>
</dbReference>
<dbReference type="InterPro" id="IPR008969">
    <property type="entry name" value="CarboxyPept-like_regulatory"/>
</dbReference>
<dbReference type="Pfam" id="PF13620">
    <property type="entry name" value="CarboxypepD_reg"/>
    <property type="match status" value="1"/>
</dbReference>
<dbReference type="EMBL" id="SOJK01000121">
    <property type="protein sequence ID" value="TET46578.1"/>
    <property type="molecule type" value="Genomic_DNA"/>
</dbReference>
<dbReference type="Gene3D" id="2.60.40.1120">
    <property type="entry name" value="Carboxypeptidase-like, regulatory domain"/>
    <property type="match status" value="1"/>
</dbReference>
<name>A0A523UVL8_UNCAE</name>
<dbReference type="GO" id="GO:0004180">
    <property type="term" value="F:carboxypeptidase activity"/>
    <property type="evidence" value="ECO:0007669"/>
    <property type="project" value="UniProtKB-KW"/>
</dbReference>
<protein>
    <submittedName>
        <fullName evidence="1">Carboxypeptidase regulatory-like domain-containing protein</fullName>
    </submittedName>
</protein>
<organism evidence="1 2">
    <name type="scientific">Aerophobetes bacterium</name>
    <dbReference type="NCBI Taxonomy" id="2030807"/>
    <lineage>
        <taxon>Bacteria</taxon>
        <taxon>Candidatus Aerophobota</taxon>
    </lineage>
</organism>
<keyword evidence="1" id="KW-0121">Carboxypeptidase</keyword>
<feature type="non-terminal residue" evidence="1">
    <location>
        <position position="126"/>
    </location>
</feature>
<keyword evidence="1" id="KW-0378">Hydrolase</keyword>
<reference evidence="1 2" key="1">
    <citation type="submission" date="2019-03" db="EMBL/GenBank/DDBJ databases">
        <title>Metabolic potential of uncultured bacteria and archaea associated with petroleum seepage in deep-sea sediments.</title>
        <authorList>
            <person name="Dong X."/>
            <person name="Hubert C."/>
        </authorList>
    </citation>
    <scope>NUCLEOTIDE SEQUENCE [LARGE SCALE GENOMIC DNA]</scope>
    <source>
        <strain evidence="1">E29_bin78</strain>
    </source>
</reference>
<accession>A0A523UVL8</accession>
<evidence type="ECO:0000313" key="2">
    <source>
        <dbReference type="Proteomes" id="UP000320679"/>
    </source>
</evidence>
<dbReference type="AlphaFoldDB" id="A0A523UVL8"/>
<keyword evidence="1" id="KW-0645">Protease</keyword>
<proteinExistence type="predicted"/>
<sequence>MLLKKKSLVLLSIAILIFLSSLSYPQEWKGKGRIRGHVLGENGEPVADAKITLTHIKLQATRNFNTDEKGWFLAAWVKGGSWHVDVEAEGYIPRKLSYEVSEIIPNPPMEIILKKTEKTVVKEDLV</sequence>
<dbReference type="SUPFAM" id="SSF49464">
    <property type="entry name" value="Carboxypeptidase regulatory domain-like"/>
    <property type="match status" value="1"/>
</dbReference>
<comment type="caution">
    <text evidence="1">The sequence shown here is derived from an EMBL/GenBank/DDBJ whole genome shotgun (WGS) entry which is preliminary data.</text>
</comment>
<evidence type="ECO:0000313" key="1">
    <source>
        <dbReference type="EMBL" id="TET46578.1"/>
    </source>
</evidence>